<keyword evidence="2" id="KW-1185">Reference proteome</keyword>
<sequence>MVTDVVPDYLRRRAEDLHVQGEAVRRALSAAQSALDALGRFWGTDEYGHAFYDGAGGRKGYGTALPELVDHCGTVAGVFGAVGDKLAQAGANVTAAEWVSVAAMVKAVDETSMSVPTTKAERR</sequence>
<accession>A0A919V5J0</accession>
<proteinExistence type="predicted"/>
<dbReference type="AlphaFoldDB" id="A0A919V5J0"/>
<evidence type="ECO:0000313" key="1">
    <source>
        <dbReference type="EMBL" id="GII78345.1"/>
    </source>
</evidence>
<reference evidence="1" key="1">
    <citation type="submission" date="2021-01" db="EMBL/GenBank/DDBJ databases">
        <title>Whole genome shotgun sequence of Sphaerisporangium rufum NBRC 109079.</title>
        <authorList>
            <person name="Komaki H."/>
            <person name="Tamura T."/>
        </authorList>
    </citation>
    <scope>NUCLEOTIDE SEQUENCE</scope>
    <source>
        <strain evidence="1">NBRC 109079</strain>
    </source>
</reference>
<dbReference type="Proteomes" id="UP000655287">
    <property type="component" value="Unassembled WGS sequence"/>
</dbReference>
<dbReference type="EMBL" id="BOOU01000047">
    <property type="protein sequence ID" value="GII78345.1"/>
    <property type="molecule type" value="Genomic_DNA"/>
</dbReference>
<protein>
    <submittedName>
        <fullName evidence="1">Uncharacterized protein</fullName>
    </submittedName>
</protein>
<name>A0A919V5J0_9ACTN</name>
<comment type="caution">
    <text evidence="1">The sequence shown here is derived from an EMBL/GenBank/DDBJ whole genome shotgun (WGS) entry which is preliminary data.</text>
</comment>
<gene>
    <name evidence="1" type="ORF">Sru01_33270</name>
</gene>
<organism evidence="1 2">
    <name type="scientific">Sphaerisporangium rufum</name>
    <dbReference type="NCBI Taxonomy" id="1381558"/>
    <lineage>
        <taxon>Bacteria</taxon>
        <taxon>Bacillati</taxon>
        <taxon>Actinomycetota</taxon>
        <taxon>Actinomycetes</taxon>
        <taxon>Streptosporangiales</taxon>
        <taxon>Streptosporangiaceae</taxon>
        <taxon>Sphaerisporangium</taxon>
    </lineage>
</organism>
<evidence type="ECO:0000313" key="2">
    <source>
        <dbReference type="Proteomes" id="UP000655287"/>
    </source>
</evidence>